<dbReference type="KEGG" id="fwa:DCMF_27205"/>
<evidence type="ECO:0000313" key="1">
    <source>
        <dbReference type="EMBL" id="ATW27951.1"/>
    </source>
</evidence>
<dbReference type="EMBL" id="CP017634">
    <property type="protein sequence ID" value="ATW27951.1"/>
    <property type="molecule type" value="Genomic_DNA"/>
</dbReference>
<organism evidence="1 2">
    <name type="scientific">Formimonas warabiya</name>
    <dbReference type="NCBI Taxonomy" id="1761012"/>
    <lineage>
        <taxon>Bacteria</taxon>
        <taxon>Bacillati</taxon>
        <taxon>Bacillota</taxon>
        <taxon>Clostridia</taxon>
        <taxon>Eubacteriales</taxon>
        <taxon>Peptococcaceae</taxon>
        <taxon>Candidatus Formimonas</taxon>
    </lineage>
</organism>
<name>A0A3G1KZX9_FORW1</name>
<keyword evidence="2" id="KW-1185">Reference proteome</keyword>
<evidence type="ECO:0000313" key="2">
    <source>
        <dbReference type="Proteomes" id="UP000323521"/>
    </source>
</evidence>
<dbReference type="OrthoDB" id="9870406at2"/>
<dbReference type="RefSeq" id="WP_148137342.1">
    <property type="nucleotide sequence ID" value="NZ_CP017634.1"/>
</dbReference>
<accession>A0A3G1KZX9</accession>
<dbReference type="AlphaFoldDB" id="A0A3G1KZX9"/>
<gene>
    <name evidence="1" type="ORF">DCMF_27205</name>
</gene>
<sequence>MSVTSEVNTIILNWAIINSIDNINVISLKTASGELFRKGYQSMENTSGTERKYTFYLTESEGNGTLTGMSLFGNGATTTLGTGMEIVTQSVNITKNNTQSLLIYWNVRVMS</sequence>
<proteinExistence type="predicted"/>
<protein>
    <submittedName>
        <fullName evidence="1">Uncharacterized protein</fullName>
    </submittedName>
</protein>
<dbReference type="Proteomes" id="UP000323521">
    <property type="component" value="Chromosome"/>
</dbReference>
<reference evidence="1 2" key="1">
    <citation type="submission" date="2016-10" db="EMBL/GenBank/DDBJ databases">
        <title>Complete Genome Sequence of Peptococcaceae strain DCMF.</title>
        <authorList>
            <person name="Edwards R.J."/>
            <person name="Holland S.I."/>
            <person name="Deshpande N.P."/>
            <person name="Wong Y.K."/>
            <person name="Ertan H."/>
            <person name="Manefield M."/>
            <person name="Russell T.L."/>
            <person name="Lee M.J."/>
        </authorList>
    </citation>
    <scope>NUCLEOTIDE SEQUENCE [LARGE SCALE GENOMIC DNA]</scope>
    <source>
        <strain evidence="1 2">DCMF</strain>
    </source>
</reference>